<accession>A0ACB8C4F1</accession>
<proteinExistence type="predicted"/>
<organism evidence="1 2">
    <name type="scientific">Dermacentor silvarum</name>
    <name type="common">Tick</name>
    <dbReference type="NCBI Taxonomy" id="543639"/>
    <lineage>
        <taxon>Eukaryota</taxon>
        <taxon>Metazoa</taxon>
        <taxon>Ecdysozoa</taxon>
        <taxon>Arthropoda</taxon>
        <taxon>Chelicerata</taxon>
        <taxon>Arachnida</taxon>
        <taxon>Acari</taxon>
        <taxon>Parasitiformes</taxon>
        <taxon>Ixodida</taxon>
        <taxon>Ixodoidea</taxon>
        <taxon>Ixodidae</taxon>
        <taxon>Rhipicephalinae</taxon>
        <taxon>Dermacentor</taxon>
    </lineage>
</organism>
<sequence length="363" mass="41552">MLLHKPAALTGTISICQHQRSSDLTALITLVFFVLLTVTLSARHLGYDPRAFLSSASRGLRQECLGQQDYRKVVERHVDVNESEKNIFFLETAGASCISERAACAIESAALRHPYYTVWLLTILEIQDCRPLKNLLQLPNFRLLNIDLNSMIKDSVLVHWYLKDDWNHSPFRVNHLSDALRLLILWKYGGVYADMDVLTLKSFGELRNVVARELFPDVGNSVMVFDRGHPFLLRCLEEFSRTYKSRKWAHNGPRLLERVLSWFCPRNLLGKLPLVQCSGVTVLPGTAFYPINYLEWQKPFQRNETAAVLRATTDSYALHLWNSYSRAATVERGSAYDMLRKKLCPITNRLTKGYSGRKKSSGR</sequence>
<evidence type="ECO:0000313" key="2">
    <source>
        <dbReference type="Proteomes" id="UP000821865"/>
    </source>
</evidence>
<reference evidence="1" key="1">
    <citation type="submission" date="2020-05" db="EMBL/GenBank/DDBJ databases">
        <title>Large-scale comparative analyses of tick genomes elucidate their genetic diversity and vector capacities.</title>
        <authorList>
            <person name="Jia N."/>
            <person name="Wang J."/>
            <person name="Shi W."/>
            <person name="Du L."/>
            <person name="Sun Y."/>
            <person name="Zhan W."/>
            <person name="Jiang J."/>
            <person name="Wang Q."/>
            <person name="Zhang B."/>
            <person name="Ji P."/>
            <person name="Sakyi L.B."/>
            <person name="Cui X."/>
            <person name="Yuan T."/>
            <person name="Jiang B."/>
            <person name="Yang W."/>
            <person name="Lam T.T.-Y."/>
            <person name="Chang Q."/>
            <person name="Ding S."/>
            <person name="Wang X."/>
            <person name="Zhu J."/>
            <person name="Ruan X."/>
            <person name="Zhao L."/>
            <person name="Wei J."/>
            <person name="Que T."/>
            <person name="Du C."/>
            <person name="Cheng J."/>
            <person name="Dai P."/>
            <person name="Han X."/>
            <person name="Huang E."/>
            <person name="Gao Y."/>
            <person name="Liu J."/>
            <person name="Shao H."/>
            <person name="Ye R."/>
            <person name="Li L."/>
            <person name="Wei W."/>
            <person name="Wang X."/>
            <person name="Wang C."/>
            <person name="Yang T."/>
            <person name="Huo Q."/>
            <person name="Li W."/>
            <person name="Guo W."/>
            <person name="Chen H."/>
            <person name="Zhou L."/>
            <person name="Ni X."/>
            <person name="Tian J."/>
            <person name="Zhou Y."/>
            <person name="Sheng Y."/>
            <person name="Liu T."/>
            <person name="Pan Y."/>
            <person name="Xia L."/>
            <person name="Li J."/>
            <person name="Zhao F."/>
            <person name="Cao W."/>
        </authorList>
    </citation>
    <scope>NUCLEOTIDE SEQUENCE</scope>
    <source>
        <strain evidence="1">Dsil-2018</strain>
    </source>
</reference>
<protein>
    <submittedName>
        <fullName evidence="1">Uncharacterized protein</fullName>
    </submittedName>
</protein>
<comment type="caution">
    <text evidence="1">The sequence shown here is derived from an EMBL/GenBank/DDBJ whole genome shotgun (WGS) entry which is preliminary data.</text>
</comment>
<keyword evidence="2" id="KW-1185">Reference proteome</keyword>
<name>A0ACB8C4F1_DERSI</name>
<dbReference type="Proteomes" id="UP000821865">
    <property type="component" value="Chromosome 9"/>
</dbReference>
<evidence type="ECO:0000313" key="1">
    <source>
        <dbReference type="EMBL" id="KAH7933681.1"/>
    </source>
</evidence>
<dbReference type="EMBL" id="CM023478">
    <property type="protein sequence ID" value="KAH7933681.1"/>
    <property type="molecule type" value="Genomic_DNA"/>
</dbReference>
<gene>
    <name evidence="1" type="ORF">HPB49_015738</name>
</gene>